<dbReference type="HOGENOM" id="CLU_1190562_0_0_1"/>
<feature type="transmembrane region" description="Helical" evidence="5">
    <location>
        <begin position="125"/>
        <end position="153"/>
    </location>
</feature>
<dbReference type="OMA" id="FHENESM"/>
<dbReference type="PROSITE" id="PS50089">
    <property type="entry name" value="ZF_RING_2"/>
    <property type="match status" value="1"/>
</dbReference>
<dbReference type="SUPFAM" id="SSF57850">
    <property type="entry name" value="RING/U-box"/>
    <property type="match status" value="1"/>
</dbReference>
<dbReference type="InParanoid" id="S7W8R3"/>
<keyword evidence="5" id="KW-1133">Transmembrane helix</keyword>
<protein>
    <submittedName>
        <fullName evidence="7">Zinc finger C3HC4 type protein</fullName>
    </submittedName>
</protein>
<dbReference type="Gene3D" id="3.30.40.10">
    <property type="entry name" value="Zinc/RING finger domain, C3HC4 (zinc finger)"/>
    <property type="match status" value="1"/>
</dbReference>
<dbReference type="PANTHER" id="PTHR45931">
    <property type="entry name" value="SI:CH211-59O9.10"/>
    <property type="match status" value="1"/>
</dbReference>
<evidence type="ECO:0000313" key="8">
    <source>
        <dbReference type="Proteomes" id="UP000014978"/>
    </source>
</evidence>
<dbReference type="InterPro" id="IPR013083">
    <property type="entry name" value="Znf_RING/FYVE/PHD"/>
</dbReference>
<evidence type="ECO:0000256" key="4">
    <source>
        <dbReference type="PROSITE-ProRule" id="PRU00175"/>
    </source>
</evidence>
<proteinExistence type="predicted"/>
<evidence type="ECO:0000313" key="7">
    <source>
        <dbReference type="EMBL" id="EPR79241.1"/>
    </source>
</evidence>
<keyword evidence="1" id="KW-0479">Metal-binding</keyword>
<dbReference type="SMART" id="SM00184">
    <property type="entry name" value="RING"/>
    <property type="match status" value="1"/>
</dbReference>
<dbReference type="GO" id="GO:0008270">
    <property type="term" value="F:zinc ion binding"/>
    <property type="evidence" value="ECO:0007669"/>
    <property type="project" value="UniProtKB-KW"/>
</dbReference>
<dbReference type="InterPro" id="IPR001841">
    <property type="entry name" value="Znf_RING"/>
</dbReference>
<accession>S7W8R3</accession>
<dbReference type="VEuPathDB" id="MicrosporidiaDB:SLOPH_2637"/>
<feature type="domain" description="RING-type" evidence="6">
    <location>
        <begin position="176"/>
        <end position="217"/>
    </location>
</feature>
<dbReference type="AlphaFoldDB" id="S7W8R3"/>
<feature type="transmembrane region" description="Helical" evidence="5">
    <location>
        <begin position="21"/>
        <end position="44"/>
    </location>
</feature>
<dbReference type="EMBL" id="ATCN01000329">
    <property type="protein sequence ID" value="EPR79241.1"/>
    <property type="molecule type" value="Genomic_DNA"/>
</dbReference>
<name>S7W8R3_SPRLO</name>
<evidence type="ECO:0000256" key="2">
    <source>
        <dbReference type="ARBA" id="ARBA00022771"/>
    </source>
</evidence>
<dbReference type="OrthoDB" id="7759664at2759"/>
<keyword evidence="5" id="KW-0812">Transmembrane</keyword>
<gene>
    <name evidence="7" type="ORF">SLOPH_2637</name>
</gene>
<keyword evidence="8" id="KW-1185">Reference proteome</keyword>
<reference evidence="8" key="1">
    <citation type="journal article" date="2013" name="PLoS Genet.">
        <title>The genome of Spraguea lophii and the basis of host-microsporidian interactions.</title>
        <authorList>
            <person name="Campbell S.E."/>
            <person name="Williams T.A."/>
            <person name="Yousuf A."/>
            <person name="Soanes D.M."/>
            <person name="Paszkiewicz K.H."/>
            <person name="Williams B.A.P."/>
        </authorList>
    </citation>
    <scope>NUCLEOTIDE SEQUENCE [LARGE SCALE GENOMIC DNA]</scope>
    <source>
        <strain evidence="8">42_110</strain>
    </source>
</reference>
<dbReference type="PANTHER" id="PTHR45931:SF3">
    <property type="entry name" value="RING ZINC FINGER-CONTAINING PROTEIN"/>
    <property type="match status" value="1"/>
</dbReference>
<dbReference type="Proteomes" id="UP000014978">
    <property type="component" value="Unassembled WGS sequence"/>
</dbReference>
<evidence type="ECO:0000256" key="5">
    <source>
        <dbReference type="SAM" id="Phobius"/>
    </source>
</evidence>
<keyword evidence="3" id="KW-0862">Zinc</keyword>
<evidence type="ECO:0000256" key="3">
    <source>
        <dbReference type="ARBA" id="ARBA00022833"/>
    </source>
</evidence>
<dbReference type="STRING" id="1358809.S7W8R3"/>
<comment type="caution">
    <text evidence="7">The sequence shown here is derived from an EMBL/GenBank/DDBJ whole genome shotgun (WGS) entry which is preliminary data.</text>
</comment>
<sequence>MSQTVARKIVLSMVSPKILKTCSIIAFIYKLVIVIACGVGLVLIKEYFKYYTLTIFLMGIMLLTILQGSICMLRDIINTLPNEFEMMILRHIGKISQFFKMIFSMLCIIGILGDEIDIILQPKVYWIGISVALSTMATSLLPSLVYFFIYFILLKLRPGFKTVQFKEGTEFNNQSCGICLTEYMIDDTIVILPCNHEFHDDCVKDWIEKEESCPMCRENTLKLWTLKFFSGVK</sequence>
<dbReference type="GO" id="GO:0005634">
    <property type="term" value="C:nucleus"/>
    <property type="evidence" value="ECO:0007669"/>
    <property type="project" value="TreeGrafter"/>
</dbReference>
<dbReference type="GO" id="GO:0061630">
    <property type="term" value="F:ubiquitin protein ligase activity"/>
    <property type="evidence" value="ECO:0007669"/>
    <property type="project" value="TreeGrafter"/>
</dbReference>
<keyword evidence="2 4" id="KW-0863">Zinc-finger</keyword>
<evidence type="ECO:0000259" key="6">
    <source>
        <dbReference type="PROSITE" id="PS50089"/>
    </source>
</evidence>
<dbReference type="GO" id="GO:0006511">
    <property type="term" value="P:ubiquitin-dependent protein catabolic process"/>
    <property type="evidence" value="ECO:0007669"/>
    <property type="project" value="TreeGrafter"/>
</dbReference>
<feature type="transmembrane region" description="Helical" evidence="5">
    <location>
        <begin position="50"/>
        <end position="74"/>
    </location>
</feature>
<feature type="transmembrane region" description="Helical" evidence="5">
    <location>
        <begin position="95"/>
        <end position="113"/>
    </location>
</feature>
<dbReference type="InterPro" id="IPR051834">
    <property type="entry name" value="RING_finger_E3_ligase"/>
</dbReference>
<evidence type="ECO:0000256" key="1">
    <source>
        <dbReference type="ARBA" id="ARBA00022723"/>
    </source>
</evidence>
<dbReference type="Pfam" id="PF13639">
    <property type="entry name" value="zf-RING_2"/>
    <property type="match status" value="1"/>
</dbReference>
<dbReference type="CDD" id="cd16454">
    <property type="entry name" value="RING-H2_PA-TM-RING"/>
    <property type="match status" value="1"/>
</dbReference>
<organism evidence="7 8">
    <name type="scientific">Spraguea lophii (strain 42_110)</name>
    <name type="common">Microsporidian parasite</name>
    <dbReference type="NCBI Taxonomy" id="1358809"/>
    <lineage>
        <taxon>Eukaryota</taxon>
        <taxon>Fungi</taxon>
        <taxon>Fungi incertae sedis</taxon>
        <taxon>Microsporidia</taxon>
        <taxon>Spragueidae</taxon>
        <taxon>Spraguea</taxon>
    </lineage>
</organism>
<keyword evidence="5" id="KW-0472">Membrane</keyword>